<keyword evidence="5" id="KW-0175">Coiled coil</keyword>
<dbReference type="InterPro" id="IPR028979">
    <property type="entry name" value="Ser_kin/Pase_Hpr-like_N_sf"/>
</dbReference>
<keyword evidence="9" id="KW-1185">Reference proteome</keyword>
<dbReference type="Pfam" id="PF13237">
    <property type="entry name" value="Fer4_10"/>
    <property type="match status" value="1"/>
</dbReference>
<evidence type="ECO:0000256" key="5">
    <source>
        <dbReference type="SAM" id="Coils"/>
    </source>
</evidence>
<dbReference type="Gene3D" id="3.30.70.20">
    <property type="match status" value="1"/>
</dbReference>
<dbReference type="InterPro" id="IPR050395">
    <property type="entry name" value="4Fe4S_Ferredoxin_RnfB"/>
</dbReference>
<organism evidence="8 9">
    <name type="scientific">Lentihominibacter faecis</name>
    <dbReference type="NCBI Taxonomy" id="2764712"/>
    <lineage>
        <taxon>Bacteria</taxon>
        <taxon>Bacillati</taxon>
        <taxon>Bacillota</taxon>
        <taxon>Clostridia</taxon>
        <taxon>Peptostreptococcales</taxon>
        <taxon>Anaerovoracaceae</taxon>
        <taxon>Lentihominibacter</taxon>
    </lineage>
</organism>
<gene>
    <name evidence="8" type="ORF">H8876_04735</name>
</gene>
<dbReference type="Gene3D" id="3.40.1390.20">
    <property type="entry name" value="HprK N-terminal domain-like"/>
    <property type="match status" value="1"/>
</dbReference>
<dbReference type="PROSITE" id="PS00198">
    <property type="entry name" value="4FE4S_FER_1"/>
    <property type="match status" value="1"/>
</dbReference>
<dbReference type="GO" id="GO:0046872">
    <property type="term" value="F:metal ion binding"/>
    <property type="evidence" value="ECO:0007669"/>
    <property type="project" value="UniProtKB-KW"/>
</dbReference>
<evidence type="ECO:0000259" key="7">
    <source>
        <dbReference type="PROSITE" id="PS51656"/>
    </source>
</evidence>
<dbReference type="Pfam" id="PF02906">
    <property type="entry name" value="Fe_hyd_lg_C"/>
    <property type="match status" value="1"/>
</dbReference>
<dbReference type="InterPro" id="IPR004108">
    <property type="entry name" value="Fe_hydrogenase_lsu_C"/>
</dbReference>
<dbReference type="SUPFAM" id="SSF54862">
    <property type="entry name" value="4Fe-4S ferredoxins"/>
    <property type="match status" value="1"/>
</dbReference>
<feature type="domain" description="4Fe-4S" evidence="7">
    <location>
        <begin position="483"/>
        <end position="531"/>
    </location>
</feature>
<evidence type="ECO:0000313" key="8">
    <source>
        <dbReference type="EMBL" id="MBC5999299.1"/>
    </source>
</evidence>
<evidence type="ECO:0000256" key="3">
    <source>
        <dbReference type="ARBA" id="ARBA00023004"/>
    </source>
</evidence>
<dbReference type="Proteomes" id="UP000644115">
    <property type="component" value="Unassembled WGS sequence"/>
</dbReference>
<dbReference type="PANTHER" id="PTHR43560">
    <property type="entry name" value="ION-TRANSLOCATING OXIDOREDUCTASE COMPLEX SUBUNIT B"/>
    <property type="match status" value="1"/>
</dbReference>
<evidence type="ECO:0000256" key="1">
    <source>
        <dbReference type="ARBA" id="ARBA00022485"/>
    </source>
</evidence>
<feature type="domain" description="4Fe-4S ferredoxin-type" evidence="6">
    <location>
        <begin position="154"/>
        <end position="182"/>
    </location>
</feature>
<dbReference type="InterPro" id="IPR009016">
    <property type="entry name" value="Fe_hydrogenase"/>
</dbReference>
<dbReference type="SUPFAM" id="SSF53920">
    <property type="entry name" value="Fe-only hydrogenase"/>
    <property type="match status" value="1"/>
</dbReference>
<dbReference type="InterPro" id="IPR017896">
    <property type="entry name" value="4Fe4S_Fe-S-bd"/>
</dbReference>
<dbReference type="PROSITE" id="PS51656">
    <property type="entry name" value="4FE4S"/>
    <property type="match status" value="1"/>
</dbReference>
<dbReference type="GO" id="GO:0051539">
    <property type="term" value="F:4 iron, 4 sulfur cluster binding"/>
    <property type="evidence" value="ECO:0007669"/>
    <property type="project" value="UniProtKB-KW"/>
</dbReference>
<comment type="caution">
    <text evidence="8">The sequence shown here is derived from an EMBL/GenBank/DDBJ whole genome shotgun (WGS) entry which is preliminary data.</text>
</comment>
<accession>A0A923NC18</accession>
<dbReference type="Pfam" id="PF04060">
    <property type="entry name" value="FeS"/>
    <property type="match status" value="1"/>
</dbReference>
<dbReference type="AlphaFoldDB" id="A0A923NC18"/>
<dbReference type="Gene3D" id="1.10.15.40">
    <property type="entry name" value="Electron transport complex subunit B, putative Fe-S cluster"/>
    <property type="match status" value="1"/>
</dbReference>
<dbReference type="PANTHER" id="PTHR43560:SF1">
    <property type="entry name" value="ION-TRANSLOCATING OXIDOREDUCTASE COMPLEX SUBUNIT B"/>
    <property type="match status" value="1"/>
</dbReference>
<evidence type="ECO:0000259" key="6">
    <source>
        <dbReference type="PROSITE" id="PS51379"/>
    </source>
</evidence>
<sequence length="531" mass="59050">MELKKIISMIGGKILYGTEEILRREYSYAVASDLMSNVMLDTADDSILITSLVNPQVIRASEMMNITCIIITCGKTVTDAMIELAANRNIALVKTDDTTFTVCGKLHSHGLREGPLSFENKHLTSIRLDPKRCIGCTHCARTCPTEAIRIKSGKAVISAERCIECGMCIKVCPRHANSPVTDAPDCLEAYDYKIAIPASAFFGQFHNIRSRNHLLTALKRVGFDEIYEEAIGAEMISYRLRELLHSGKRKLPLISAGCPSILNLIQIRFPNLMEHVVDYRPPVEVVASMARREAERRHPDKKVGIFFIAPCTAKISFIKESDEVVDSDIDKMIAISDIYKQVLQNLEELKDEEIEDLEKAGMTGLRWPSPGGESLSLQTDDFVAVDGIDKVIDIFEKIEDEKLDGLAFVETEACRGGCFGGSLTVENSYSAKANIKPLIDEAKEKYGERTLNLPGEEDELLRNRPLCYRPVLRLDEDLDVSLKKMEEMGRVLSSLPGIDCGVCGAPNCRAFAEDIVKGLATERECILYTVK</sequence>
<reference evidence="8" key="1">
    <citation type="submission" date="2020-08" db="EMBL/GenBank/DDBJ databases">
        <authorList>
            <person name="Liu C."/>
            <person name="Sun Q."/>
        </authorList>
    </citation>
    <scope>NUCLEOTIDE SEQUENCE</scope>
    <source>
        <strain evidence="8">BX16</strain>
    </source>
</reference>
<dbReference type="EMBL" id="JACRWC010000058">
    <property type="protein sequence ID" value="MBC5999299.1"/>
    <property type="molecule type" value="Genomic_DNA"/>
</dbReference>
<evidence type="ECO:0000313" key="9">
    <source>
        <dbReference type="Proteomes" id="UP000644115"/>
    </source>
</evidence>
<proteinExistence type="predicted"/>
<protein>
    <submittedName>
        <fullName evidence="8">4Fe-4S dicluster domain-containing protein</fullName>
    </submittedName>
</protein>
<feature type="coiled-coil region" evidence="5">
    <location>
        <begin position="332"/>
        <end position="363"/>
    </location>
</feature>
<dbReference type="Gene3D" id="3.40.950.10">
    <property type="entry name" value="Fe-only Hydrogenase (Larger Subunit), Chain L, domain 3"/>
    <property type="match status" value="1"/>
</dbReference>
<name>A0A923NC18_9FIRM</name>
<dbReference type="InterPro" id="IPR007202">
    <property type="entry name" value="4Fe-4S_dom"/>
</dbReference>
<dbReference type="RefSeq" id="WP_249286753.1">
    <property type="nucleotide sequence ID" value="NZ_JACRWC010000058.1"/>
</dbReference>
<dbReference type="Pfam" id="PF07085">
    <property type="entry name" value="DRTGG"/>
    <property type="match status" value="1"/>
</dbReference>
<keyword evidence="4" id="KW-0411">Iron-sulfur</keyword>
<keyword evidence="1" id="KW-0004">4Fe-4S</keyword>
<dbReference type="InterPro" id="IPR010766">
    <property type="entry name" value="DRTGG"/>
</dbReference>
<evidence type="ECO:0000256" key="4">
    <source>
        <dbReference type="ARBA" id="ARBA00023014"/>
    </source>
</evidence>
<dbReference type="SUPFAM" id="SSF75138">
    <property type="entry name" value="HprK N-terminal domain-like"/>
    <property type="match status" value="1"/>
</dbReference>
<dbReference type="InterPro" id="IPR017900">
    <property type="entry name" value="4Fe4S_Fe_S_CS"/>
</dbReference>
<dbReference type="PROSITE" id="PS51379">
    <property type="entry name" value="4FE4S_FER_2"/>
    <property type="match status" value="2"/>
</dbReference>
<keyword evidence="3" id="KW-0408">Iron</keyword>
<keyword evidence="2" id="KW-0479">Metal-binding</keyword>
<evidence type="ECO:0000256" key="2">
    <source>
        <dbReference type="ARBA" id="ARBA00022723"/>
    </source>
</evidence>
<feature type="domain" description="4Fe-4S ferredoxin-type" evidence="6">
    <location>
        <begin position="124"/>
        <end position="153"/>
    </location>
</feature>